<sequence length="144" mass="16543">MDKKLVWSTGTAGLFFVIYQDNQTATAMTQDFLMIPGLQPEEMMMLQGATKDMTENQQRQLVMLYQSKRRDPTLTLILALLGFVGVAGVHRFVLGHIWMGLLYFFTGGLLLIGTIVDLINHKRITNKYNREKLFECVHMVRMAR</sequence>
<dbReference type="PANTHER" id="PTHR21016:SF25">
    <property type="entry name" value="TM2 DOMAIN-CONTAINING PROTEIN DDB_G0277895-RELATED"/>
    <property type="match status" value="1"/>
</dbReference>
<dbReference type="InterPro" id="IPR050932">
    <property type="entry name" value="TM2D1-3-like"/>
</dbReference>
<evidence type="ECO:0000256" key="1">
    <source>
        <dbReference type="ARBA" id="ARBA00004141"/>
    </source>
</evidence>
<keyword evidence="2 5" id="KW-0812">Transmembrane</keyword>
<evidence type="ECO:0000256" key="2">
    <source>
        <dbReference type="ARBA" id="ARBA00022692"/>
    </source>
</evidence>
<keyword evidence="8" id="KW-1185">Reference proteome</keyword>
<evidence type="ECO:0000256" key="3">
    <source>
        <dbReference type="ARBA" id="ARBA00022989"/>
    </source>
</evidence>
<dbReference type="PANTHER" id="PTHR21016">
    <property type="entry name" value="BETA-AMYLOID BINDING PROTEIN-RELATED"/>
    <property type="match status" value="1"/>
</dbReference>
<evidence type="ECO:0000256" key="4">
    <source>
        <dbReference type="ARBA" id="ARBA00023136"/>
    </source>
</evidence>
<name>A0ABP8MTV6_9BACT</name>
<gene>
    <name evidence="7" type="ORF">GCM10023189_21710</name>
</gene>
<feature type="transmembrane region" description="Helical" evidence="5">
    <location>
        <begin position="73"/>
        <end position="94"/>
    </location>
</feature>
<dbReference type="EMBL" id="BAABHD010000024">
    <property type="protein sequence ID" value="GAA4454784.1"/>
    <property type="molecule type" value="Genomic_DNA"/>
</dbReference>
<keyword evidence="3 5" id="KW-1133">Transmembrane helix</keyword>
<reference evidence="8" key="1">
    <citation type="journal article" date="2019" name="Int. J. Syst. Evol. Microbiol.">
        <title>The Global Catalogue of Microorganisms (GCM) 10K type strain sequencing project: providing services to taxonomists for standard genome sequencing and annotation.</title>
        <authorList>
            <consortium name="The Broad Institute Genomics Platform"/>
            <consortium name="The Broad Institute Genome Sequencing Center for Infectious Disease"/>
            <person name="Wu L."/>
            <person name="Ma J."/>
        </authorList>
    </citation>
    <scope>NUCLEOTIDE SEQUENCE [LARGE SCALE GENOMIC DNA]</scope>
    <source>
        <strain evidence="8">JCM 17927</strain>
    </source>
</reference>
<evidence type="ECO:0000313" key="7">
    <source>
        <dbReference type="EMBL" id="GAA4454784.1"/>
    </source>
</evidence>
<organism evidence="7 8">
    <name type="scientific">Nibrella saemangeumensis</name>
    <dbReference type="NCBI Taxonomy" id="1084526"/>
    <lineage>
        <taxon>Bacteria</taxon>
        <taxon>Pseudomonadati</taxon>
        <taxon>Bacteroidota</taxon>
        <taxon>Cytophagia</taxon>
        <taxon>Cytophagales</taxon>
        <taxon>Spirosomataceae</taxon>
        <taxon>Nibrella</taxon>
    </lineage>
</organism>
<dbReference type="Proteomes" id="UP001501175">
    <property type="component" value="Unassembled WGS sequence"/>
</dbReference>
<protein>
    <recommendedName>
        <fullName evidence="6">TM2 domain-containing protein</fullName>
    </recommendedName>
</protein>
<dbReference type="InterPro" id="IPR007829">
    <property type="entry name" value="TM2"/>
</dbReference>
<comment type="subcellular location">
    <subcellularLocation>
        <location evidence="1">Membrane</location>
        <topology evidence="1">Multi-pass membrane protein</topology>
    </subcellularLocation>
</comment>
<proteinExistence type="predicted"/>
<evidence type="ECO:0000259" key="6">
    <source>
        <dbReference type="Pfam" id="PF05154"/>
    </source>
</evidence>
<feature type="domain" description="TM2" evidence="6">
    <location>
        <begin position="70"/>
        <end position="119"/>
    </location>
</feature>
<comment type="caution">
    <text evidence="7">The sequence shown here is derived from an EMBL/GenBank/DDBJ whole genome shotgun (WGS) entry which is preliminary data.</text>
</comment>
<feature type="transmembrane region" description="Helical" evidence="5">
    <location>
        <begin position="100"/>
        <end position="120"/>
    </location>
</feature>
<evidence type="ECO:0000256" key="5">
    <source>
        <dbReference type="SAM" id="Phobius"/>
    </source>
</evidence>
<evidence type="ECO:0000313" key="8">
    <source>
        <dbReference type="Proteomes" id="UP001501175"/>
    </source>
</evidence>
<accession>A0ABP8MTV6</accession>
<keyword evidence="4 5" id="KW-0472">Membrane</keyword>
<dbReference type="Pfam" id="PF05154">
    <property type="entry name" value="TM2"/>
    <property type="match status" value="1"/>
</dbReference>